<name>A0A9X1MHR3_9MICC</name>
<dbReference type="EMBL" id="JAJFZV010000018">
    <property type="protein sequence ID" value="MCC3299445.1"/>
    <property type="molecule type" value="Genomic_DNA"/>
</dbReference>
<proteinExistence type="predicted"/>
<dbReference type="RefSeq" id="WP_227897431.1">
    <property type="nucleotide sequence ID" value="NZ_CP099467.1"/>
</dbReference>
<sequence>MDQKDVDWISRWVVSLCEPLITTAARQEIEEHVRAIASRNPLWFSAWAAGFVSDMVRSLDPEDPWRNLELKDGGALLPDGSPFGTWVDATDIVPPSVPDRRSDLGLAAVDTPLPARGAELVAAAAGGWRPVLNWLTANLATAPALEGEQAQEFFETIDGAVRWAMFRRRLFAGMDDAFIPVAAASWVSRAGKMANGESWDEARAARVLESNKIGAGTYGQFV</sequence>
<comment type="caution">
    <text evidence="1">The sequence shown here is derived from an EMBL/GenBank/DDBJ whole genome shotgun (WGS) entry which is preliminary data.</text>
</comment>
<evidence type="ECO:0000313" key="1">
    <source>
        <dbReference type="EMBL" id="MCC3299445.1"/>
    </source>
</evidence>
<protein>
    <submittedName>
        <fullName evidence="1">Uncharacterized protein</fullName>
    </submittedName>
</protein>
<dbReference type="Proteomes" id="UP001139158">
    <property type="component" value="Unassembled WGS sequence"/>
</dbReference>
<evidence type="ECO:0000313" key="2">
    <source>
        <dbReference type="Proteomes" id="UP001139158"/>
    </source>
</evidence>
<reference evidence="1" key="1">
    <citation type="submission" date="2021-10" db="EMBL/GenBank/DDBJ databases">
        <title>Novel species in genus Arthrobacter.</title>
        <authorList>
            <person name="Liu Y."/>
        </authorList>
    </citation>
    <scope>NUCLEOTIDE SEQUENCE</scope>
    <source>
        <strain evidence="1">Zg-Y453</strain>
    </source>
</reference>
<accession>A0A9X1MHR3</accession>
<gene>
    <name evidence="1" type="ORF">LJ757_16755</name>
</gene>
<organism evidence="1 2">
    <name type="scientific">Arthrobacter caoxuetaonis</name>
    <dbReference type="NCBI Taxonomy" id="2886935"/>
    <lineage>
        <taxon>Bacteria</taxon>
        <taxon>Bacillati</taxon>
        <taxon>Actinomycetota</taxon>
        <taxon>Actinomycetes</taxon>
        <taxon>Micrococcales</taxon>
        <taxon>Micrococcaceae</taxon>
        <taxon>Arthrobacter</taxon>
    </lineage>
</organism>
<keyword evidence="2" id="KW-1185">Reference proteome</keyword>
<dbReference type="AlphaFoldDB" id="A0A9X1MHR3"/>